<dbReference type="SUPFAM" id="SSF55060">
    <property type="entry name" value="GHMP Kinase, C-terminal domain"/>
    <property type="match status" value="1"/>
</dbReference>
<dbReference type="EMBL" id="HG315671">
    <property type="protein sequence ID" value="CDF80726.1"/>
    <property type="molecule type" value="Genomic_DNA"/>
</dbReference>
<evidence type="ECO:0000256" key="2">
    <source>
        <dbReference type="ARBA" id="ARBA00022777"/>
    </source>
</evidence>
<dbReference type="AlphaFoldDB" id="T2KQJ7"/>
<keyword evidence="5" id="KW-0808">Transferase</keyword>
<name>T2KQJ7_FORAG</name>
<dbReference type="InterPro" id="IPR014721">
    <property type="entry name" value="Ribsml_uS5_D2-typ_fold_subgr"/>
</dbReference>
<dbReference type="PATRIC" id="fig|1347342.6.peg.3033"/>
<evidence type="ECO:0000259" key="4">
    <source>
        <dbReference type="Pfam" id="PF00288"/>
    </source>
</evidence>
<accession>T2KQJ7</accession>
<dbReference type="EC" id="2.7.1.36" evidence="5"/>
<evidence type="ECO:0000256" key="1">
    <source>
        <dbReference type="ARBA" id="ARBA00022741"/>
    </source>
</evidence>
<feature type="domain" description="GHMP kinase N-terminal" evidence="4">
    <location>
        <begin position="82"/>
        <end position="147"/>
    </location>
</feature>
<keyword evidence="6" id="KW-1185">Reference proteome</keyword>
<dbReference type="InterPro" id="IPR001174">
    <property type="entry name" value="HddA/FKP"/>
</dbReference>
<evidence type="ECO:0000313" key="5">
    <source>
        <dbReference type="EMBL" id="CDF80726.1"/>
    </source>
</evidence>
<dbReference type="SUPFAM" id="SSF54211">
    <property type="entry name" value="Ribosomal protein S5 domain 2-like"/>
    <property type="match status" value="1"/>
</dbReference>
<dbReference type="GO" id="GO:0004496">
    <property type="term" value="F:mevalonate kinase activity"/>
    <property type="evidence" value="ECO:0007669"/>
    <property type="project" value="UniProtKB-EC"/>
</dbReference>
<protein>
    <submittedName>
        <fullName evidence="5">Mevalonate kinase</fullName>
        <ecNumber evidence="5">2.7.1.36</ecNumber>
    </submittedName>
</protein>
<keyword evidence="3" id="KW-0067">ATP-binding</keyword>
<reference evidence="5 6" key="1">
    <citation type="journal article" date="2013" name="Appl. Environ. Microbiol.">
        <title>The genome of the alga-associated marine flavobacterium Formosa agariphila KMM 3901T reveals a broad potential for degradation of algal polysaccharides.</title>
        <authorList>
            <person name="Mann A.J."/>
            <person name="Hahnke R.L."/>
            <person name="Huang S."/>
            <person name="Werner J."/>
            <person name="Xing P."/>
            <person name="Barbeyron T."/>
            <person name="Huettel B."/>
            <person name="Stueber K."/>
            <person name="Reinhardt R."/>
            <person name="Harder J."/>
            <person name="Gloeckner F.O."/>
            <person name="Amann R.I."/>
            <person name="Teeling H."/>
        </authorList>
    </citation>
    <scope>NUCLEOTIDE SEQUENCE [LARGE SCALE GENOMIC DNA]</scope>
    <source>
        <strain evidence="6">DSM 15362 / KCTC 12365 / LMG 23005 / KMM 3901</strain>
    </source>
</reference>
<dbReference type="InterPro" id="IPR006204">
    <property type="entry name" value="GHMP_kinase_N_dom"/>
</dbReference>
<organism evidence="5 6">
    <name type="scientific">Formosa agariphila (strain DSM 15362 / KCTC 12365 / LMG 23005 / KMM 3901 / M-2Alg 35-1)</name>
    <dbReference type="NCBI Taxonomy" id="1347342"/>
    <lineage>
        <taxon>Bacteria</taxon>
        <taxon>Pseudomonadati</taxon>
        <taxon>Bacteroidota</taxon>
        <taxon>Flavobacteriia</taxon>
        <taxon>Flavobacteriales</taxon>
        <taxon>Flavobacteriaceae</taxon>
        <taxon>Formosa</taxon>
    </lineage>
</organism>
<evidence type="ECO:0000256" key="3">
    <source>
        <dbReference type="ARBA" id="ARBA00022840"/>
    </source>
</evidence>
<dbReference type="InterPro" id="IPR036554">
    <property type="entry name" value="GHMP_kinase_C_sf"/>
</dbReference>
<evidence type="ECO:0000313" key="6">
    <source>
        <dbReference type="Proteomes" id="UP000016160"/>
    </source>
</evidence>
<gene>
    <name evidence="5" type="ORF">BN863_30140</name>
</gene>
<dbReference type="STRING" id="1347342.BN863_30140"/>
<dbReference type="InterPro" id="IPR020568">
    <property type="entry name" value="Ribosomal_Su5_D2-typ_SF"/>
</dbReference>
<dbReference type="GO" id="GO:0005524">
    <property type="term" value="F:ATP binding"/>
    <property type="evidence" value="ECO:0007669"/>
    <property type="project" value="UniProtKB-KW"/>
</dbReference>
<dbReference type="HOGENOM" id="CLU_902781_0_0_10"/>
<dbReference type="eggNOG" id="COG1577">
    <property type="taxonomic scope" value="Bacteria"/>
</dbReference>
<dbReference type="RefSeq" id="WP_038532011.1">
    <property type="nucleotide sequence ID" value="NZ_HG315671.1"/>
</dbReference>
<keyword evidence="2 5" id="KW-0418">Kinase</keyword>
<dbReference type="OrthoDB" id="977547at2"/>
<proteinExistence type="predicted"/>
<dbReference type="Gene3D" id="3.30.230.10">
    <property type="match status" value="1"/>
</dbReference>
<dbReference type="Pfam" id="PF00288">
    <property type="entry name" value="GHMP_kinases_N"/>
    <property type="match status" value="1"/>
</dbReference>
<sequence length="309" mass="34507">MKGPLFYSKILLFGEYGIIKDSKGLSIPYNFYNGALKMTTTPTDKTIKSNESLKRYATYLGTISTDLVLFDLKTLHEDIDAGMYFDSSIPQGYGVGSSGALVAALYDKYAQDKITVLENLTREKLLKLKTIFSEMESFFHGKSSGLDPLNSYLSIPILINSKDNIEATGIPSQKSDGKGAVFLIDSGIVGETAPMVQIFMENMKQEGFRNMIKDQFIKHTDACVDDFLKGDVKSLFKNTKQLSKVVLNNFKPMIPQQFHDLWKKGLDTNDYYLKLCGSGGGGYILGFTEDFEKAKQALHGQKLEVVYNF</sequence>
<dbReference type="PRINTS" id="PR00960">
    <property type="entry name" value="LMBPPROTEIN"/>
</dbReference>
<dbReference type="Proteomes" id="UP000016160">
    <property type="component" value="Chromosome"/>
</dbReference>
<keyword evidence="1" id="KW-0547">Nucleotide-binding</keyword>